<dbReference type="RefSeq" id="WP_254795181.1">
    <property type="nucleotide sequence ID" value="NZ_FRBD01000023.1"/>
</dbReference>
<accession>A0A1M6XZW4</accession>
<feature type="domain" description="OMP85-like membrane spanning beta-barrel" evidence="1">
    <location>
        <begin position="3"/>
        <end position="42"/>
    </location>
</feature>
<evidence type="ECO:0000313" key="3">
    <source>
        <dbReference type="Proteomes" id="UP000184130"/>
    </source>
</evidence>
<dbReference type="InterPro" id="IPR043864">
    <property type="entry name" value="Omp85-like_dom"/>
</dbReference>
<sequence>MMKKGVQMAYYYHTIAGPIGATLGYSNRTKEPYFFINLGYEF</sequence>
<name>A0A1M6XZW4_XYLRU</name>
<protein>
    <submittedName>
        <fullName evidence="2">NTE family protein</fullName>
    </submittedName>
</protein>
<evidence type="ECO:0000313" key="2">
    <source>
        <dbReference type="EMBL" id="SHL11504.1"/>
    </source>
</evidence>
<dbReference type="EMBL" id="FRBD01000023">
    <property type="protein sequence ID" value="SHL11504.1"/>
    <property type="molecule type" value="Genomic_DNA"/>
</dbReference>
<dbReference type="AlphaFoldDB" id="A0A1M6XZW4"/>
<dbReference type="Proteomes" id="UP000184130">
    <property type="component" value="Unassembled WGS sequence"/>
</dbReference>
<proteinExistence type="predicted"/>
<dbReference type="Pfam" id="PF19143">
    <property type="entry name" value="Omp85_2"/>
    <property type="match status" value="1"/>
</dbReference>
<gene>
    <name evidence="2" type="ORF">SAMN05216463_12328</name>
</gene>
<reference evidence="2 3" key="1">
    <citation type="submission" date="2016-11" db="EMBL/GenBank/DDBJ databases">
        <authorList>
            <person name="Jaros S."/>
            <person name="Januszkiewicz K."/>
            <person name="Wedrychowicz H."/>
        </authorList>
    </citation>
    <scope>NUCLEOTIDE SEQUENCE [LARGE SCALE GENOMIC DNA]</scope>
    <source>
        <strain evidence="2 3">KHT3</strain>
    </source>
</reference>
<organism evidence="2 3">
    <name type="scientific">Xylanibacter ruminicola</name>
    <name type="common">Prevotella ruminicola</name>
    <dbReference type="NCBI Taxonomy" id="839"/>
    <lineage>
        <taxon>Bacteria</taxon>
        <taxon>Pseudomonadati</taxon>
        <taxon>Bacteroidota</taxon>
        <taxon>Bacteroidia</taxon>
        <taxon>Bacteroidales</taxon>
        <taxon>Prevotellaceae</taxon>
        <taxon>Xylanibacter</taxon>
    </lineage>
</organism>
<evidence type="ECO:0000259" key="1">
    <source>
        <dbReference type="Pfam" id="PF19143"/>
    </source>
</evidence>